<keyword evidence="5 6" id="KW-0472">Membrane</keyword>
<dbReference type="RefSeq" id="WP_008667728.1">
    <property type="nucleotide sequence ID" value="NZ_ANOF01000099.1"/>
</dbReference>
<keyword evidence="2" id="KW-1003">Cell membrane</keyword>
<evidence type="ECO:0000313" key="8">
    <source>
        <dbReference type="Proteomes" id="UP000011996"/>
    </source>
</evidence>
<dbReference type="PATRIC" id="fig|1263868.3.peg.3518"/>
<evidence type="ECO:0000256" key="4">
    <source>
        <dbReference type="ARBA" id="ARBA00022989"/>
    </source>
</evidence>
<name>M5SEV6_9BACT</name>
<evidence type="ECO:0000256" key="1">
    <source>
        <dbReference type="ARBA" id="ARBA00004651"/>
    </source>
</evidence>
<protein>
    <submittedName>
        <fullName evidence="7">Signal peptide protein</fullName>
    </submittedName>
</protein>
<sequence length="435" mass="47363">MTQIDRYVLILFLRTVCVCFLSLAGIFIVFHAFTAMDDLIAQSKVGDSLPLVLAKFYGPYLLLLFDMTGTIITLMAFLFTAGWLRRTGELTATLSAGVSHGRILRPMVIASLAIISVQLANREWVIPRFRDSLTMKAKNLSGDIEQAVMPTYDQSSGILIEGDKLRTLGRVISRPNFRLYSDYAGFGDVLLAREAIWWDPVAMAEWRAEKGPTEPAALDTAGPDAASSQLASAGTATFGIDAKRSSWKDLAGRTGMPDVTGYLLQGVRRPEQLSSVPSAGLSSREDMVILTPADQPWLGPTECFVVTSIHPNMLQTQDTATKLASVMELAGRVRNPAVHSSMALRTTTHERIVRAPLDFALILLVLPMVVNRRGRKLFVLIGSAVGLIIAFFALKTVASTLGGSTTLVTPGIAAWIPLLIIGPLAYSRYRHVQTV</sequence>
<feature type="transmembrane region" description="Helical" evidence="6">
    <location>
        <begin position="7"/>
        <end position="33"/>
    </location>
</feature>
<feature type="transmembrane region" description="Helical" evidence="6">
    <location>
        <begin position="60"/>
        <end position="83"/>
    </location>
</feature>
<keyword evidence="3 6" id="KW-0812">Transmembrane</keyword>
<evidence type="ECO:0000256" key="6">
    <source>
        <dbReference type="SAM" id="Phobius"/>
    </source>
</evidence>
<feature type="transmembrane region" description="Helical" evidence="6">
    <location>
        <begin position="377"/>
        <end position="394"/>
    </location>
</feature>
<dbReference type="Pfam" id="PF03739">
    <property type="entry name" value="LptF_LptG"/>
    <property type="match status" value="2"/>
</dbReference>
<dbReference type="PANTHER" id="PTHR33529">
    <property type="entry name" value="SLR0882 PROTEIN-RELATED"/>
    <property type="match status" value="1"/>
</dbReference>
<keyword evidence="4 6" id="KW-1133">Transmembrane helix</keyword>
<evidence type="ECO:0000256" key="2">
    <source>
        <dbReference type="ARBA" id="ARBA00022475"/>
    </source>
</evidence>
<evidence type="ECO:0000256" key="5">
    <source>
        <dbReference type="ARBA" id="ARBA00023136"/>
    </source>
</evidence>
<evidence type="ECO:0000256" key="3">
    <source>
        <dbReference type="ARBA" id="ARBA00022692"/>
    </source>
</evidence>
<reference evidence="7 8" key="1">
    <citation type="journal article" date="2013" name="Mar. Genomics">
        <title>Expression of sulfatases in Rhodopirellula baltica and the diversity of sulfatases in the genus Rhodopirellula.</title>
        <authorList>
            <person name="Wegner C.E."/>
            <person name="Richter-Heitmann T."/>
            <person name="Klindworth A."/>
            <person name="Klockow C."/>
            <person name="Richter M."/>
            <person name="Achstetter T."/>
            <person name="Glockner F.O."/>
            <person name="Harder J."/>
        </authorList>
    </citation>
    <scope>NUCLEOTIDE SEQUENCE [LARGE SCALE GENOMIC DNA]</scope>
    <source>
        <strain evidence="7 8">SH398</strain>
    </source>
</reference>
<dbReference type="Proteomes" id="UP000011996">
    <property type="component" value="Unassembled WGS sequence"/>
</dbReference>
<dbReference type="EMBL" id="ANOF01000099">
    <property type="protein sequence ID" value="EMI26217.1"/>
    <property type="molecule type" value="Genomic_DNA"/>
</dbReference>
<accession>M5SEV6</accession>
<dbReference type="AlphaFoldDB" id="M5SEV6"/>
<evidence type="ECO:0000313" key="7">
    <source>
        <dbReference type="EMBL" id="EMI26217.1"/>
    </source>
</evidence>
<gene>
    <name evidence="7" type="ORF">RESH_03253</name>
</gene>
<dbReference type="PANTHER" id="PTHR33529:SF2">
    <property type="entry name" value="LIPOPOLYSACCHARIDE EXPORT SYSTEM PERMEASE PROTEIN LPTG"/>
    <property type="match status" value="1"/>
</dbReference>
<organism evidence="7 8">
    <name type="scientific">Rhodopirellula europaea SH398</name>
    <dbReference type="NCBI Taxonomy" id="1263868"/>
    <lineage>
        <taxon>Bacteria</taxon>
        <taxon>Pseudomonadati</taxon>
        <taxon>Planctomycetota</taxon>
        <taxon>Planctomycetia</taxon>
        <taxon>Pirellulales</taxon>
        <taxon>Pirellulaceae</taxon>
        <taxon>Rhodopirellula</taxon>
    </lineage>
</organism>
<dbReference type="GO" id="GO:0015920">
    <property type="term" value="P:lipopolysaccharide transport"/>
    <property type="evidence" value="ECO:0007669"/>
    <property type="project" value="TreeGrafter"/>
</dbReference>
<dbReference type="InterPro" id="IPR005495">
    <property type="entry name" value="LptG/LptF_permease"/>
</dbReference>
<comment type="caution">
    <text evidence="7">The sequence shown here is derived from an EMBL/GenBank/DDBJ whole genome shotgun (WGS) entry which is preliminary data.</text>
</comment>
<proteinExistence type="predicted"/>
<dbReference type="STRING" id="1263868.RESH_03253"/>
<comment type="subcellular location">
    <subcellularLocation>
        <location evidence="1">Cell membrane</location>
        <topology evidence="1">Multi-pass membrane protein</topology>
    </subcellularLocation>
</comment>
<dbReference type="OrthoDB" id="262519at2"/>
<feature type="transmembrane region" description="Helical" evidence="6">
    <location>
        <begin position="406"/>
        <end position="426"/>
    </location>
</feature>
<dbReference type="GO" id="GO:0043190">
    <property type="term" value="C:ATP-binding cassette (ABC) transporter complex"/>
    <property type="evidence" value="ECO:0007669"/>
    <property type="project" value="TreeGrafter"/>
</dbReference>